<dbReference type="Pfam" id="PF21863">
    <property type="entry name" value="HTH_67"/>
    <property type="match status" value="1"/>
</dbReference>
<dbReference type="Proteomes" id="UP000031364">
    <property type="component" value="Unassembled WGS sequence"/>
</dbReference>
<keyword evidence="2" id="KW-1185">Reference proteome</keyword>
<dbReference type="RefSeq" id="WP_043678804.1">
    <property type="nucleotide sequence ID" value="NZ_BDCI01000002.1"/>
</dbReference>
<dbReference type="EMBL" id="JNFP01000056">
    <property type="protein sequence ID" value="KIA60929.1"/>
    <property type="molecule type" value="Genomic_DNA"/>
</dbReference>
<accession>A0ABR4Z710</accession>
<proteinExistence type="predicted"/>
<name>A0ABR4Z710_9NOCA</name>
<dbReference type="InterPro" id="IPR054058">
    <property type="entry name" value="HTH_67"/>
</dbReference>
<gene>
    <name evidence="1" type="ORF">FG87_34285</name>
</gene>
<comment type="caution">
    <text evidence="1">The sequence shown here is derived from an EMBL/GenBank/DDBJ whole genome shotgun (WGS) entry which is preliminary data.</text>
</comment>
<reference evidence="1 2" key="1">
    <citation type="journal article" date="2014" name="Int. J. Syst. Evol. Microbiol.">
        <title>Nocardia vulneris sp. nov., isolated from wounds of human patients in North America.</title>
        <authorList>
            <person name="Lasker B.A."/>
            <person name="Bell M."/>
            <person name="Klenk H.P."/>
            <person name="Sproer C."/>
            <person name="Schumann C."/>
            <person name="Schumann P."/>
            <person name="Brown J.M."/>
        </authorList>
    </citation>
    <scope>NUCLEOTIDE SEQUENCE [LARGE SCALE GENOMIC DNA]</scope>
    <source>
        <strain evidence="1 2">W9851</strain>
    </source>
</reference>
<evidence type="ECO:0000313" key="2">
    <source>
        <dbReference type="Proteomes" id="UP000031364"/>
    </source>
</evidence>
<evidence type="ECO:0000313" key="1">
    <source>
        <dbReference type="EMBL" id="KIA60929.1"/>
    </source>
</evidence>
<dbReference type="NCBIfam" id="NF047719">
    <property type="entry name" value="SCO6745_fam_HTH"/>
    <property type="match status" value="1"/>
</dbReference>
<evidence type="ECO:0008006" key="3">
    <source>
        <dbReference type="Google" id="ProtNLM"/>
    </source>
</evidence>
<sequence>MMTAAVVKKQISELGGAFMLSREVKEFGSAIGVSGFHGPYTRGRGGVVGEVDADVVAAAFGFFAPERVRSAWESTPIAAAEAAQAYSAACQDFGRRKLASFEAADRLAELLERVAAAASPAGLPLFAGWRAMPRPADGLGRATLLLHVVRELRGGLHFIAVTACGLTPLEAILVSGSPMLDGGDQARLLGWPEPFATPTPAQRERWEAAEALTDKLIQPYFEVLDESEQQELGVLLTDAHRAAFTRESSVRQ</sequence>
<protein>
    <recommendedName>
        <fullName evidence="3">EvbL</fullName>
    </recommendedName>
</protein>
<organism evidence="1 2">
    <name type="scientific">Nocardia vulneris</name>
    <dbReference type="NCBI Taxonomy" id="1141657"/>
    <lineage>
        <taxon>Bacteria</taxon>
        <taxon>Bacillati</taxon>
        <taxon>Actinomycetota</taxon>
        <taxon>Actinomycetes</taxon>
        <taxon>Mycobacteriales</taxon>
        <taxon>Nocardiaceae</taxon>
        <taxon>Nocardia</taxon>
    </lineage>
</organism>